<reference evidence="1" key="1">
    <citation type="submission" date="2023-06" db="EMBL/GenBank/DDBJ databases">
        <authorList>
            <person name="Kurt Z."/>
        </authorList>
    </citation>
    <scope>NUCLEOTIDE SEQUENCE</scope>
</reference>
<protein>
    <submittedName>
        <fullName evidence="2">Hypothetical_protein</fullName>
    </submittedName>
</protein>
<dbReference type="EMBL" id="CAXDID020000085">
    <property type="protein sequence ID" value="CAL6020241.1"/>
    <property type="molecule type" value="Genomic_DNA"/>
</dbReference>
<accession>A0AA86R8M4</accession>
<gene>
    <name evidence="2" type="ORF">HINF_LOCUS27333</name>
    <name evidence="1" type="ORF">HINF_LOCUS51190</name>
</gene>
<dbReference type="Proteomes" id="UP001642409">
    <property type="component" value="Unassembled WGS sequence"/>
</dbReference>
<dbReference type="AlphaFoldDB" id="A0AA86R8M4"/>
<proteinExistence type="predicted"/>
<name>A0AA86R8M4_9EUKA</name>
<evidence type="ECO:0000313" key="1">
    <source>
        <dbReference type="EMBL" id="CAI9963545.1"/>
    </source>
</evidence>
<keyword evidence="3" id="KW-1185">Reference proteome</keyword>
<evidence type="ECO:0000313" key="3">
    <source>
        <dbReference type="Proteomes" id="UP001642409"/>
    </source>
</evidence>
<comment type="caution">
    <text evidence="1">The sequence shown here is derived from an EMBL/GenBank/DDBJ whole genome shotgun (WGS) entry which is preliminary data.</text>
</comment>
<evidence type="ECO:0000313" key="2">
    <source>
        <dbReference type="EMBL" id="CAL6020241.1"/>
    </source>
</evidence>
<organism evidence="1">
    <name type="scientific">Hexamita inflata</name>
    <dbReference type="NCBI Taxonomy" id="28002"/>
    <lineage>
        <taxon>Eukaryota</taxon>
        <taxon>Metamonada</taxon>
        <taxon>Diplomonadida</taxon>
        <taxon>Hexamitidae</taxon>
        <taxon>Hexamitinae</taxon>
        <taxon>Hexamita</taxon>
    </lineage>
</organism>
<reference evidence="2 3" key="2">
    <citation type="submission" date="2024-07" db="EMBL/GenBank/DDBJ databases">
        <authorList>
            <person name="Akdeniz Z."/>
        </authorList>
    </citation>
    <scope>NUCLEOTIDE SEQUENCE [LARGE SCALE GENOMIC DNA]</scope>
</reference>
<dbReference type="EMBL" id="CATOUU010000969">
    <property type="protein sequence ID" value="CAI9963545.1"/>
    <property type="molecule type" value="Genomic_DNA"/>
</dbReference>
<sequence>MSQSHGLTQFKTANIIKSKCVHITNLSPLLSEMFDEIQTPMINIQKCQDYVFNYNDHYSYAELTNIKQTVNDEIMYILNSNIYDYRQQLAHMKKANPKLLQFENLNISFQIARYKRFDISFEELSHIIPSEFLPEPEIVLNSQNSNQRLAQAKQRRVSRTQFYDNLQFQITCSHHISNVYFSNIWQKCIEKQTFCIRFHKQIIIH</sequence>